<proteinExistence type="predicted"/>
<evidence type="ECO:0000256" key="3">
    <source>
        <dbReference type="ARBA" id="ARBA00023163"/>
    </source>
</evidence>
<keyword evidence="1" id="KW-0805">Transcription regulation</keyword>
<sequence>MSDLLGLDEIGQLAPAGYYIALRIGFAFPMEEVNELPDDWVRHYTVNGFGLFDPVLRWAYANVGTCRWSDLKIDDPRNIMSQAQSFGLRYGLVVSVFDSGANAQRSFASFARSDREFTELESKLLLAYLRRRHHEAAPPTNLTKAELEALGMVKDGLRLKEIAYRLNVSEGAVKQRLKNAKKKLGAKTGSQAAALANQFGLI</sequence>
<dbReference type="GO" id="GO:0003677">
    <property type="term" value="F:DNA binding"/>
    <property type="evidence" value="ECO:0007669"/>
    <property type="project" value="UniProtKB-KW"/>
</dbReference>
<dbReference type="SMART" id="SM00421">
    <property type="entry name" value="HTH_LUXR"/>
    <property type="match status" value="1"/>
</dbReference>
<dbReference type="InterPro" id="IPR016032">
    <property type="entry name" value="Sig_transdc_resp-reg_C-effctor"/>
</dbReference>
<evidence type="ECO:0000256" key="2">
    <source>
        <dbReference type="ARBA" id="ARBA00023125"/>
    </source>
</evidence>
<dbReference type="InterPro" id="IPR000792">
    <property type="entry name" value="Tscrpt_reg_LuxR_C"/>
</dbReference>
<dbReference type="AlphaFoldDB" id="A0A1I6LVY3"/>
<dbReference type="PRINTS" id="PR00038">
    <property type="entry name" value="HTHLUXR"/>
</dbReference>
<dbReference type="PANTHER" id="PTHR44688">
    <property type="entry name" value="DNA-BINDING TRANSCRIPTIONAL ACTIVATOR DEVR_DOSR"/>
    <property type="match status" value="1"/>
</dbReference>
<protein>
    <submittedName>
        <fullName evidence="5">Transcriptional regulator, LuxR family</fullName>
    </submittedName>
</protein>
<accession>A0A1I6LVY3</accession>
<evidence type="ECO:0000313" key="5">
    <source>
        <dbReference type="EMBL" id="SFS07560.1"/>
    </source>
</evidence>
<dbReference type="GO" id="GO:0006355">
    <property type="term" value="P:regulation of DNA-templated transcription"/>
    <property type="evidence" value="ECO:0007669"/>
    <property type="project" value="InterPro"/>
</dbReference>
<evidence type="ECO:0000259" key="4">
    <source>
        <dbReference type="PROSITE" id="PS50043"/>
    </source>
</evidence>
<dbReference type="Pfam" id="PF03472">
    <property type="entry name" value="Autoind_bind"/>
    <property type="match status" value="1"/>
</dbReference>
<dbReference type="SUPFAM" id="SSF46894">
    <property type="entry name" value="C-terminal effector domain of the bipartite response regulators"/>
    <property type="match status" value="1"/>
</dbReference>
<keyword evidence="3" id="KW-0804">Transcription</keyword>
<dbReference type="EMBL" id="FOZM01000001">
    <property type="protein sequence ID" value="SFS07560.1"/>
    <property type="molecule type" value="Genomic_DNA"/>
</dbReference>
<dbReference type="PROSITE" id="PS50043">
    <property type="entry name" value="HTH_LUXR_2"/>
    <property type="match status" value="1"/>
</dbReference>
<dbReference type="Gene3D" id="3.30.450.80">
    <property type="entry name" value="Transcription factor LuxR-like, autoinducer-binding domain"/>
    <property type="match status" value="1"/>
</dbReference>
<evidence type="ECO:0000256" key="1">
    <source>
        <dbReference type="ARBA" id="ARBA00023015"/>
    </source>
</evidence>
<dbReference type="STRING" id="1123755.SAMN05444714_0944"/>
<dbReference type="Pfam" id="PF00196">
    <property type="entry name" value="GerE"/>
    <property type="match status" value="1"/>
</dbReference>
<dbReference type="SUPFAM" id="SSF75516">
    <property type="entry name" value="Pheromone-binding domain of LuxR-like quorum-sensing transcription factors"/>
    <property type="match status" value="1"/>
</dbReference>
<dbReference type="InterPro" id="IPR005143">
    <property type="entry name" value="TF_LuxR_autoind-bd_dom"/>
</dbReference>
<keyword evidence="2" id="KW-0238">DNA-binding</keyword>
<dbReference type="CDD" id="cd06170">
    <property type="entry name" value="LuxR_C_like"/>
    <property type="match status" value="1"/>
</dbReference>
<dbReference type="Proteomes" id="UP000198926">
    <property type="component" value="Unassembled WGS sequence"/>
</dbReference>
<name>A0A1I6LVY3_9RHOB</name>
<dbReference type="InterPro" id="IPR036693">
    <property type="entry name" value="TF_LuxR_autoind-bd_dom_sf"/>
</dbReference>
<gene>
    <name evidence="5" type="ORF">SAMN05444714_0944</name>
</gene>
<keyword evidence="6" id="KW-1185">Reference proteome</keyword>
<dbReference type="OrthoDB" id="7826109at2"/>
<dbReference type="InterPro" id="IPR036388">
    <property type="entry name" value="WH-like_DNA-bd_sf"/>
</dbReference>
<feature type="domain" description="HTH luxR-type" evidence="4">
    <location>
        <begin position="135"/>
        <end position="200"/>
    </location>
</feature>
<dbReference type="PANTHER" id="PTHR44688:SF16">
    <property type="entry name" value="DNA-BINDING TRANSCRIPTIONAL ACTIVATOR DEVR_DOSR"/>
    <property type="match status" value="1"/>
</dbReference>
<dbReference type="RefSeq" id="WP_090204563.1">
    <property type="nucleotide sequence ID" value="NZ_FOZM01000001.1"/>
</dbReference>
<reference evidence="5 6" key="1">
    <citation type="submission" date="2016-10" db="EMBL/GenBank/DDBJ databases">
        <authorList>
            <person name="de Groot N.N."/>
        </authorList>
    </citation>
    <scope>NUCLEOTIDE SEQUENCE [LARGE SCALE GENOMIC DNA]</scope>
    <source>
        <strain evidence="5 6">DSM 29433</strain>
    </source>
</reference>
<evidence type="ECO:0000313" key="6">
    <source>
        <dbReference type="Proteomes" id="UP000198926"/>
    </source>
</evidence>
<dbReference type="Gene3D" id="1.10.10.10">
    <property type="entry name" value="Winged helix-like DNA-binding domain superfamily/Winged helix DNA-binding domain"/>
    <property type="match status" value="1"/>
</dbReference>
<organism evidence="5 6">
    <name type="scientific">Yoonia litorea</name>
    <dbReference type="NCBI Taxonomy" id="1123755"/>
    <lineage>
        <taxon>Bacteria</taxon>
        <taxon>Pseudomonadati</taxon>
        <taxon>Pseudomonadota</taxon>
        <taxon>Alphaproteobacteria</taxon>
        <taxon>Rhodobacterales</taxon>
        <taxon>Paracoccaceae</taxon>
        <taxon>Yoonia</taxon>
    </lineage>
</organism>